<evidence type="ECO:0000313" key="5">
    <source>
        <dbReference type="EMBL" id="MFB9733603.1"/>
    </source>
</evidence>
<dbReference type="InterPro" id="IPR000833">
    <property type="entry name" value="A-amylase_inhib"/>
</dbReference>
<dbReference type="PIRSF" id="PIRSF001658">
    <property type="entry name" value="Amylase_inhib"/>
    <property type="match status" value="1"/>
</dbReference>
<keyword evidence="6" id="KW-1185">Reference proteome</keyword>
<protein>
    <recommendedName>
        <fullName evidence="3">Alpha-amylase inhibitor</fullName>
    </recommendedName>
</protein>
<keyword evidence="1 3" id="KW-0022">Alpha-amylase inhibitor</keyword>
<dbReference type="RefSeq" id="WP_247463425.1">
    <property type="nucleotide sequence ID" value="NZ_JBHMAR010000001.1"/>
</dbReference>
<reference evidence="5 6" key="1">
    <citation type="submission" date="2024-09" db="EMBL/GenBank/DDBJ databases">
        <authorList>
            <person name="Sun Q."/>
            <person name="Mori K."/>
        </authorList>
    </citation>
    <scope>NUCLEOTIDE SEQUENCE [LARGE SCALE GENOMIC DNA]</scope>
    <source>
        <strain evidence="5 6">JCM 10918</strain>
    </source>
</reference>
<dbReference type="EMBL" id="JBHMAR010000001">
    <property type="protein sequence ID" value="MFB9733603.1"/>
    <property type="molecule type" value="Genomic_DNA"/>
</dbReference>
<evidence type="ECO:0000256" key="4">
    <source>
        <dbReference type="SAM" id="SignalP"/>
    </source>
</evidence>
<name>A0ABV5V7F6_9ACTN</name>
<organism evidence="5 6">
    <name type="scientific">Streptomyces thermocoprophilus</name>
    <dbReference type="NCBI Taxonomy" id="78356"/>
    <lineage>
        <taxon>Bacteria</taxon>
        <taxon>Bacillati</taxon>
        <taxon>Actinomycetota</taxon>
        <taxon>Actinomycetes</taxon>
        <taxon>Kitasatosporales</taxon>
        <taxon>Streptomycetaceae</taxon>
        <taxon>Streptomyces</taxon>
    </lineage>
</organism>
<dbReference type="SUPFAM" id="SSF49498">
    <property type="entry name" value="alpha-Amylase inhibitor tendamistat"/>
    <property type="match status" value="1"/>
</dbReference>
<dbReference type="InterPro" id="IPR036379">
    <property type="entry name" value="A-amylase_inhib_sf"/>
</dbReference>
<comment type="caution">
    <text evidence="5">The sequence shown here is derived from an EMBL/GenBank/DDBJ whole genome shotgun (WGS) entry which is preliminary data.</text>
</comment>
<evidence type="ECO:0000256" key="3">
    <source>
        <dbReference type="PIRNR" id="PIRNR001658"/>
    </source>
</evidence>
<comment type="function">
    <text evidence="3">Inhibits mammalian alpha-amylases specifically but has no action on plant and microbial alpha-amylases.</text>
</comment>
<evidence type="ECO:0000313" key="6">
    <source>
        <dbReference type="Proteomes" id="UP001589703"/>
    </source>
</evidence>
<sequence>MHRRVLRYAALAGAGVALALSAVATGPAAADTAVPGPAPSCVTLHQSWRYTQAENGCADTLTVKVVYEDDTEGVCHIVEPRRITTVGEGYIGPHGHARHLSLCP</sequence>
<evidence type="ECO:0000256" key="2">
    <source>
        <dbReference type="ARBA" id="ARBA00023157"/>
    </source>
</evidence>
<keyword evidence="4" id="KW-0732">Signal</keyword>
<keyword evidence="2" id="KW-1015">Disulfide bond</keyword>
<dbReference type="Pfam" id="PF01356">
    <property type="entry name" value="A_amylase_inhib"/>
    <property type="match status" value="1"/>
</dbReference>
<dbReference type="Proteomes" id="UP001589703">
    <property type="component" value="Unassembled WGS sequence"/>
</dbReference>
<dbReference type="Gene3D" id="2.60.40.20">
    <property type="entry name" value="Alpha-amylase inhibitor"/>
    <property type="match status" value="1"/>
</dbReference>
<accession>A0ABV5V7F6</accession>
<proteinExistence type="predicted"/>
<feature type="signal peptide" evidence="4">
    <location>
        <begin position="1"/>
        <end position="24"/>
    </location>
</feature>
<gene>
    <name evidence="5" type="ORF">ACFFRO_00315</name>
</gene>
<feature type="chain" id="PRO_5046869792" description="Alpha-amylase inhibitor" evidence="4">
    <location>
        <begin position="25"/>
        <end position="104"/>
    </location>
</feature>
<evidence type="ECO:0000256" key="1">
    <source>
        <dbReference type="ARBA" id="ARBA00022579"/>
    </source>
</evidence>
<dbReference type="SMART" id="SM00783">
    <property type="entry name" value="A_amylase_inhib"/>
    <property type="match status" value="1"/>
</dbReference>